<comment type="caution">
    <text evidence="1">The sequence shown here is derived from an EMBL/GenBank/DDBJ whole genome shotgun (WGS) entry which is preliminary data.</text>
</comment>
<evidence type="ECO:0000313" key="2">
    <source>
        <dbReference type="Proteomes" id="UP000598488"/>
    </source>
</evidence>
<dbReference type="PANTHER" id="PTHR31630">
    <property type="entry name" value="PHYTANOYL-COA DIOXYGENASE-RELATED-RELATED"/>
    <property type="match status" value="1"/>
</dbReference>
<keyword evidence="2" id="KW-1185">Reference proteome</keyword>
<dbReference type="InterPro" id="IPR008775">
    <property type="entry name" value="Phytyl_CoA_dOase-like"/>
</dbReference>
<proteinExistence type="predicted"/>
<dbReference type="Gene3D" id="2.60.120.620">
    <property type="entry name" value="q2cbj1_9rhob like domain"/>
    <property type="match status" value="1"/>
</dbReference>
<dbReference type="EMBL" id="JAEMUH010000011">
    <property type="protein sequence ID" value="MBJ7551515.1"/>
    <property type="molecule type" value="Genomic_DNA"/>
</dbReference>
<dbReference type="Proteomes" id="UP000598488">
    <property type="component" value="Unassembled WGS sequence"/>
</dbReference>
<dbReference type="Gene3D" id="3.40.50.150">
    <property type="entry name" value="Vaccinia Virus protein VP39"/>
    <property type="match status" value="1"/>
</dbReference>
<dbReference type="PANTHER" id="PTHR31630:SF6">
    <property type="entry name" value="PHYTANOYL-COA DIOXYGENASE-RELATED"/>
    <property type="match status" value="1"/>
</dbReference>
<dbReference type="CDD" id="cd02440">
    <property type="entry name" value="AdoMet_MTases"/>
    <property type="match status" value="1"/>
</dbReference>
<gene>
    <name evidence="1" type="ORF">JHD44_12545</name>
</gene>
<name>A0ABS0ZD01_9GAMM</name>
<keyword evidence="1" id="KW-0560">Oxidoreductase</keyword>
<dbReference type="InterPro" id="IPR029063">
    <property type="entry name" value="SAM-dependent_MTases_sf"/>
</dbReference>
<dbReference type="SUPFAM" id="SSF53335">
    <property type="entry name" value="S-adenosyl-L-methionine-dependent methyltransferases"/>
    <property type="match status" value="1"/>
</dbReference>
<dbReference type="GO" id="GO:0051213">
    <property type="term" value="F:dioxygenase activity"/>
    <property type="evidence" value="ECO:0007669"/>
    <property type="project" value="UniProtKB-KW"/>
</dbReference>
<dbReference type="RefSeq" id="WP_199463122.1">
    <property type="nucleotide sequence ID" value="NZ_JAEMUH010000011.1"/>
</dbReference>
<keyword evidence="1" id="KW-0223">Dioxygenase</keyword>
<evidence type="ECO:0000313" key="1">
    <source>
        <dbReference type="EMBL" id="MBJ7551515.1"/>
    </source>
</evidence>
<organism evidence="1 2">
    <name type="scientific">Marinomonas ostreistagni</name>
    <dbReference type="NCBI Taxonomy" id="359209"/>
    <lineage>
        <taxon>Bacteria</taxon>
        <taxon>Pseudomonadati</taxon>
        <taxon>Pseudomonadota</taxon>
        <taxon>Gammaproteobacteria</taxon>
        <taxon>Oceanospirillales</taxon>
        <taxon>Oceanospirillaceae</taxon>
        <taxon>Marinomonas</taxon>
    </lineage>
</organism>
<dbReference type="SUPFAM" id="SSF51197">
    <property type="entry name" value="Clavaminate synthase-like"/>
    <property type="match status" value="1"/>
</dbReference>
<dbReference type="Pfam" id="PF05721">
    <property type="entry name" value="PhyH"/>
    <property type="match status" value="1"/>
</dbReference>
<sequence length="659" mass="75726">MQARLKQIVQYILNSSNSELNGNKPIIDQLVKILCDTTELDIHPEIFIDNKFSATARGKAVSMITAAQCAEEFMRTQVFLRGVHQALQEQLEHKEHIRVLYAGTGPFGLLLLPLLPLFSPEKISVTLLDIHQESLDALQKVQHLLNVNDHIERIDCVDILQWQPQPDQTFDIIISETMKAMLDHEPQVSIFAHLSPWLAKDGCLVPESIRIDAWLTQQNRATYFGNVFTLNHESALQLSRQTEPSIQQALTIPSYPIDASSNLKFTTDITVYRQHKLSENQCSLNLPYRIREANPKPNSTLNCFYEFGVHPKFKFEFERLASFTEQCLPSANNQDLLNLPYLNRIWHKHHQQRHNKLPPHIQQQEWALDIKVFDILKLGLERAIQSLYQSDNPDQWAHCILEHNQGQVTGQQSQQLQDCVASYFAKDTDKIETIPSPLTKEQLNFWQQNGYLVIPKAITDQECQALLADICQHMQISLTEPESWYQHTASQHQIMVQLFDSPAQEHIRQKQSIKDIFAQLWQTNDLTPSYDRVSFNPPETNAWRFPGPVMHWDIKAFEAPLPFATQGLIYLTDTAENQGAFCCVPGFHREFDAWAQQLPEGKDPQQQDWDNFNVTPIAAQAGDLIIWHHALPHGSSPNRAQHPRIVQYLNMTPSSRAEF</sequence>
<protein>
    <submittedName>
        <fullName evidence="1">Phytanoyl-CoA dioxygenase family protein</fullName>
    </submittedName>
</protein>
<reference evidence="1 2" key="1">
    <citation type="submission" date="2020-12" db="EMBL/GenBank/DDBJ databases">
        <title>Comparative genome analysis of fungal antagonists Marinomonas ostreistagni 398 and M. spartinae 468.</title>
        <authorList>
            <person name="Fields J.L."/>
            <person name="Mavrodi O.V."/>
            <person name="Biber P.D."/>
            <person name="Indest K.J."/>
            <person name="Mavrodi D.V."/>
        </authorList>
    </citation>
    <scope>NUCLEOTIDE SEQUENCE [LARGE SCALE GENOMIC DNA]</scope>
    <source>
        <strain evidence="1 2">USM7</strain>
    </source>
</reference>
<accession>A0ABS0ZD01</accession>